<evidence type="ECO:0000256" key="1">
    <source>
        <dbReference type="ARBA" id="ARBA00022729"/>
    </source>
</evidence>
<dbReference type="Pfam" id="PF00497">
    <property type="entry name" value="SBP_bac_3"/>
    <property type="match status" value="1"/>
</dbReference>
<sequence length="265" mass="29718">MISRKRVSRVVVLISALLVVLSVSGMAFAGQRLDRIMETKVLRVGTPGDYRPFSMLDKASGKYEGHDVELAELLASELGVAVEFVPTAWPKLMDEYLAGSFDIAVGGITRSLARMLKGDFLQPYAPNGKVALIRKTDREKFSSLEAMDVPETTVIVNPGGTNEKFVNANFKKAKVVVHQNNAEIPAMIAEGKGDVMITEVYEAVVYSRKDERLYGAFTDKPLTKISFMGFFIQKDDPDFLRVMHYLWNDARLRGDLDRLFDKWLK</sequence>
<dbReference type="EMBL" id="VSSQ01000540">
    <property type="protein sequence ID" value="MPL97086.1"/>
    <property type="molecule type" value="Genomic_DNA"/>
</dbReference>
<organism evidence="3">
    <name type="scientific">bioreactor metagenome</name>
    <dbReference type="NCBI Taxonomy" id="1076179"/>
    <lineage>
        <taxon>unclassified sequences</taxon>
        <taxon>metagenomes</taxon>
        <taxon>ecological metagenomes</taxon>
    </lineage>
</organism>
<proteinExistence type="predicted"/>
<dbReference type="InterPro" id="IPR001638">
    <property type="entry name" value="Solute-binding_3/MltF_N"/>
</dbReference>
<dbReference type="PANTHER" id="PTHR35936:SF19">
    <property type="entry name" value="AMINO-ACID-BINDING PROTEIN YXEM-RELATED"/>
    <property type="match status" value="1"/>
</dbReference>
<dbReference type="AlphaFoldDB" id="A0A644W0Q9"/>
<keyword evidence="1" id="KW-0732">Signal</keyword>
<dbReference type="Gene3D" id="3.40.190.10">
    <property type="entry name" value="Periplasmic binding protein-like II"/>
    <property type="match status" value="2"/>
</dbReference>
<feature type="domain" description="Solute-binding protein family 3/N-terminal" evidence="2">
    <location>
        <begin position="41"/>
        <end position="265"/>
    </location>
</feature>
<comment type="caution">
    <text evidence="3">The sequence shown here is derived from an EMBL/GenBank/DDBJ whole genome shotgun (WGS) entry which is preliminary data.</text>
</comment>
<dbReference type="SMART" id="SM00062">
    <property type="entry name" value="PBPb"/>
    <property type="match status" value="1"/>
</dbReference>
<name>A0A644W0Q9_9ZZZZ</name>
<reference evidence="3" key="1">
    <citation type="submission" date="2019-08" db="EMBL/GenBank/DDBJ databases">
        <authorList>
            <person name="Kucharzyk K."/>
            <person name="Murdoch R.W."/>
            <person name="Higgins S."/>
            <person name="Loffler F."/>
        </authorList>
    </citation>
    <scope>NUCLEOTIDE SEQUENCE</scope>
</reference>
<accession>A0A644W0Q9</accession>
<gene>
    <name evidence="3" type="primary">pheC_2</name>
    <name evidence="3" type="ORF">SDC9_43274</name>
</gene>
<dbReference type="PANTHER" id="PTHR35936">
    <property type="entry name" value="MEMBRANE-BOUND LYTIC MUREIN TRANSGLYCOSYLASE F"/>
    <property type="match status" value="1"/>
</dbReference>
<evidence type="ECO:0000259" key="2">
    <source>
        <dbReference type="SMART" id="SM00062"/>
    </source>
</evidence>
<evidence type="ECO:0000313" key="3">
    <source>
        <dbReference type="EMBL" id="MPL97086.1"/>
    </source>
</evidence>
<protein>
    <submittedName>
        <fullName evidence="3">Cyclohexadienyl dehydratase</fullName>
    </submittedName>
</protein>
<dbReference type="SUPFAM" id="SSF53850">
    <property type="entry name" value="Periplasmic binding protein-like II"/>
    <property type="match status" value="1"/>
</dbReference>